<keyword evidence="5" id="KW-0862">Zinc</keyword>
<dbReference type="Proteomes" id="UP000799537">
    <property type="component" value="Unassembled WGS sequence"/>
</dbReference>
<dbReference type="Pfam" id="PF00096">
    <property type="entry name" value="zf-C2H2"/>
    <property type="match status" value="1"/>
</dbReference>
<evidence type="ECO:0000313" key="10">
    <source>
        <dbReference type="Proteomes" id="UP000799537"/>
    </source>
</evidence>
<feature type="domain" description="C2H2-type" evidence="8">
    <location>
        <begin position="38"/>
        <end position="60"/>
    </location>
</feature>
<sequence>MSSRKGQAGGTCEYCGNTYSKREHYQRHVRTHTRERPYSCDLCSATFSRKDTLHRHARAR</sequence>
<dbReference type="InterPro" id="IPR036236">
    <property type="entry name" value="Znf_C2H2_sf"/>
</dbReference>
<reference evidence="9" key="1">
    <citation type="journal article" date="2020" name="Stud. Mycol.">
        <title>101 Dothideomycetes genomes: a test case for predicting lifestyles and emergence of pathogens.</title>
        <authorList>
            <person name="Haridas S."/>
            <person name="Albert R."/>
            <person name="Binder M."/>
            <person name="Bloem J."/>
            <person name="Labutti K."/>
            <person name="Salamov A."/>
            <person name="Andreopoulos B."/>
            <person name="Baker S."/>
            <person name="Barry K."/>
            <person name="Bills G."/>
            <person name="Bluhm B."/>
            <person name="Cannon C."/>
            <person name="Castanera R."/>
            <person name="Culley D."/>
            <person name="Daum C."/>
            <person name="Ezra D."/>
            <person name="Gonzalez J."/>
            <person name="Henrissat B."/>
            <person name="Kuo A."/>
            <person name="Liang C."/>
            <person name="Lipzen A."/>
            <person name="Lutzoni F."/>
            <person name="Magnuson J."/>
            <person name="Mondo S."/>
            <person name="Nolan M."/>
            <person name="Ohm R."/>
            <person name="Pangilinan J."/>
            <person name="Park H.-J."/>
            <person name="Ramirez L."/>
            <person name="Alfaro M."/>
            <person name="Sun H."/>
            <person name="Tritt A."/>
            <person name="Yoshinaga Y."/>
            <person name="Zwiers L.-H."/>
            <person name="Turgeon B."/>
            <person name="Goodwin S."/>
            <person name="Spatafora J."/>
            <person name="Crous P."/>
            <person name="Grigoriev I."/>
        </authorList>
    </citation>
    <scope>NUCLEOTIDE SEQUENCE</scope>
    <source>
        <strain evidence="9">ATCC 36951</strain>
    </source>
</reference>
<gene>
    <name evidence="9" type="ORF">M409DRAFT_36749</name>
</gene>
<dbReference type="SUPFAM" id="SSF57667">
    <property type="entry name" value="beta-beta-alpha zinc fingers"/>
    <property type="match status" value="1"/>
</dbReference>
<dbReference type="InterPro" id="IPR013087">
    <property type="entry name" value="Znf_C2H2_type"/>
</dbReference>
<dbReference type="InterPro" id="IPR051059">
    <property type="entry name" value="VerF-like"/>
</dbReference>
<protein>
    <recommendedName>
        <fullName evidence="8">C2H2-type domain-containing protein</fullName>
    </recommendedName>
</protein>
<dbReference type="PANTHER" id="PTHR40626">
    <property type="entry name" value="MIP31509P"/>
    <property type="match status" value="1"/>
</dbReference>
<dbReference type="AlphaFoldDB" id="A0A6A6CKD3"/>
<evidence type="ECO:0000256" key="7">
    <source>
        <dbReference type="PROSITE-ProRule" id="PRU00042"/>
    </source>
</evidence>
<evidence type="ECO:0000256" key="2">
    <source>
        <dbReference type="ARBA" id="ARBA00022723"/>
    </source>
</evidence>
<evidence type="ECO:0000256" key="6">
    <source>
        <dbReference type="ARBA" id="ARBA00023242"/>
    </source>
</evidence>
<keyword evidence="3" id="KW-0677">Repeat</keyword>
<evidence type="ECO:0000313" key="9">
    <source>
        <dbReference type="EMBL" id="KAF2166169.1"/>
    </source>
</evidence>
<evidence type="ECO:0000256" key="4">
    <source>
        <dbReference type="ARBA" id="ARBA00022771"/>
    </source>
</evidence>
<dbReference type="PROSITE" id="PS00028">
    <property type="entry name" value="ZINC_FINGER_C2H2_1"/>
    <property type="match status" value="1"/>
</dbReference>
<dbReference type="PANTHER" id="PTHR40626:SF32">
    <property type="entry name" value="ZINC FINGER PROTEIN RST2"/>
    <property type="match status" value="1"/>
</dbReference>
<feature type="non-terminal residue" evidence="9">
    <location>
        <position position="60"/>
    </location>
</feature>
<accession>A0A6A6CKD3</accession>
<evidence type="ECO:0000256" key="3">
    <source>
        <dbReference type="ARBA" id="ARBA00022737"/>
    </source>
</evidence>
<proteinExistence type="predicted"/>
<keyword evidence="4 7" id="KW-0863">Zinc-finger</keyword>
<dbReference type="Gene3D" id="3.30.160.60">
    <property type="entry name" value="Classic Zinc Finger"/>
    <property type="match status" value="2"/>
</dbReference>
<dbReference type="GeneID" id="54563881"/>
<dbReference type="GO" id="GO:0008270">
    <property type="term" value="F:zinc ion binding"/>
    <property type="evidence" value="ECO:0007669"/>
    <property type="project" value="UniProtKB-KW"/>
</dbReference>
<dbReference type="GO" id="GO:0000981">
    <property type="term" value="F:DNA-binding transcription factor activity, RNA polymerase II-specific"/>
    <property type="evidence" value="ECO:0007669"/>
    <property type="project" value="InterPro"/>
</dbReference>
<dbReference type="GO" id="GO:0000785">
    <property type="term" value="C:chromatin"/>
    <property type="evidence" value="ECO:0007669"/>
    <property type="project" value="TreeGrafter"/>
</dbReference>
<dbReference type="OrthoDB" id="10018191at2759"/>
<dbReference type="EMBL" id="ML993597">
    <property type="protein sequence ID" value="KAF2166169.1"/>
    <property type="molecule type" value="Genomic_DNA"/>
</dbReference>
<name>A0A6A6CKD3_ZASCE</name>
<dbReference type="GO" id="GO:0000978">
    <property type="term" value="F:RNA polymerase II cis-regulatory region sequence-specific DNA binding"/>
    <property type="evidence" value="ECO:0007669"/>
    <property type="project" value="InterPro"/>
</dbReference>
<keyword evidence="6" id="KW-0539">Nucleus</keyword>
<dbReference type="PROSITE" id="PS50157">
    <property type="entry name" value="ZINC_FINGER_C2H2_2"/>
    <property type="match status" value="2"/>
</dbReference>
<evidence type="ECO:0000259" key="8">
    <source>
        <dbReference type="PROSITE" id="PS50157"/>
    </source>
</evidence>
<dbReference type="GO" id="GO:0005634">
    <property type="term" value="C:nucleus"/>
    <property type="evidence" value="ECO:0007669"/>
    <property type="project" value="UniProtKB-SubCell"/>
</dbReference>
<keyword evidence="2" id="KW-0479">Metal-binding</keyword>
<dbReference type="SMART" id="SM00355">
    <property type="entry name" value="ZnF_C2H2"/>
    <property type="match status" value="2"/>
</dbReference>
<comment type="subcellular location">
    <subcellularLocation>
        <location evidence="1">Nucleus</location>
    </subcellularLocation>
</comment>
<dbReference type="Pfam" id="PF13894">
    <property type="entry name" value="zf-C2H2_4"/>
    <property type="match status" value="1"/>
</dbReference>
<dbReference type="RefSeq" id="XP_033667058.1">
    <property type="nucleotide sequence ID" value="XM_033810609.1"/>
</dbReference>
<evidence type="ECO:0000256" key="1">
    <source>
        <dbReference type="ARBA" id="ARBA00004123"/>
    </source>
</evidence>
<organism evidence="9 10">
    <name type="scientific">Zasmidium cellare ATCC 36951</name>
    <dbReference type="NCBI Taxonomy" id="1080233"/>
    <lineage>
        <taxon>Eukaryota</taxon>
        <taxon>Fungi</taxon>
        <taxon>Dikarya</taxon>
        <taxon>Ascomycota</taxon>
        <taxon>Pezizomycotina</taxon>
        <taxon>Dothideomycetes</taxon>
        <taxon>Dothideomycetidae</taxon>
        <taxon>Mycosphaerellales</taxon>
        <taxon>Mycosphaerellaceae</taxon>
        <taxon>Zasmidium</taxon>
    </lineage>
</organism>
<evidence type="ECO:0000256" key="5">
    <source>
        <dbReference type="ARBA" id="ARBA00022833"/>
    </source>
</evidence>
<feature type="domain" description="C2H2-type" evidence="8">
    <location>
        <begin position="10"/>
        <end position="37"/>
    </location>
</feature>
<keyword evidence="10" id="KW-1185">Reference proteome</keyword>
<dbReference type="FunFam" id="3.30.160.60:FF:002343">
    <property type="entry name" value="Zinc finger protein 33A"/>
    <property type="match status" value="1"/>
</dbReference>